<keyword evidence="1" id="KW-1015">Disulfide bond</keyword>
<dbReference type="PANTHER" id="PTHR22801:SF63">
    <property type="entry name" value="C-TYPE LECTIN DOMAIN-CONTAINING PROTEIN"/>
    <property type="match status" value="1"/>
</dbReference>
<accession>A0A8J9ZWF4</accession>
<dbReference type="CDD" id="cd00037">
    <property type="entry name" value="CLECT"/>
    <property type="match status" value="4"/>
</dbReference>
<feature type="chain" id="PRO_5035481919" evidence="4">
    <location>
        <begin position="21"/>
        <end position="715"/>
    </location>
</feature>
<feature type="region of interest" description="Disordered" evidence="2">
    <location>
        <begin position="694"/>
        <end position="715"/>
    </location>
</feature>
<dbReference type="InterPro" id="IPR018378">
    <property type="entry name" value="C-type_lectin_CS"/>
</dbReference>
<dbReference type="SMART" id="SM00034">
    <property type="entry name" value="CLECT"/>
    <property type="match status" value="4"/>
</dbReference>
<dbReference type="InterPro" id="IPR016186">
    <property type="entry name" value="C-type_lectin-like/link_sf"/>
</dbReference>
<gene>
    <name evidence="6" type="primary">MRC1</name>
    <name evidence="6" type="ORF">BLAG_LOCUS18063</name>
</gene>
<dbReference type="PANTHER" id="PTHR22801">
    <property type="entry name" value="LITHOSTATHINE"/>
    <property type="match status" value="1"/>
</dbReference>
<dbReference type="Proteomes" id="UP000838412">
    <property type="component" value="Chromosome 4"/>
</dbReference>
<evidence type="ECO:0000256" key="4">
    <source>
        <dbReference type="SAM" id="SignalP"/>
    </source>
</evidence>
<evidence type="ECO:0000256" key="1">
    <source>
        <dbReference type="ARBA" id="ARBA00023157"/>
    </source>
</evidence>
<feature type="transmembrane region" description="Helical" evidence="3">
    <location>
        <begin position="603"/>
        <end position="626"/>
    </location>
</feature>
<feature type="domain" description="C-type lectin" evidence="5">
    <location>
        <begin position="294"/>
        <end position="409"/>
    </location>
</feature>
<sequence>MKVYVWYWATLLLWAVEGIAECPDGYQMHGRICYKAFDRRKAFLKASKTCSDEGGTLAMPKDANTNAFLISLKNDVDSNREFWFGLVDHHQEGDWEWIDGTPIGNYNAWGHGESDNHEDKDCVEYSTTTWNVEQCSEDRGFICQIIQAGCPDGYVYHEPSRVCYKAYNDRKDYDGAVATCFTDGGNLALPRDNVTNKFLINLKNAVDNTRCFRFGLTDLQQEGTWMWADNVTLGNFTAWGPGEPNNDNDEDCAEYFPGNHHTNKNKWHDGACSEDDRFICQVMPTGCPSGYRMHEGICYKAFNMENNFLDASETCSDEGGTLAMPKDANTNAFLTSLKSYVKSNDPFWFGLVDQHEEGAWEWIDGTPIGKYSNWKEGEPNNLRNEDCVEYSLTKWNDQKCSEGNRFICQIILAGCPDDYVYHEPSRVCYRAFDEERNYDGAVDACSSDNGTLAIPRDNVTNKFLINLKNAVDIDEWFRFGLTDVQQEGTWLWADNVTLGSFDAWGPGEPNSYGNQEEDCAEYFPGYLDTKKNTWNDGPCSVDDRKFICQVIPTDDSTTVTVPSVGTEMLSHSTWRVTELSFSTSTIKPEMTTNTGAEQKIPPWVIGVICAVMAVITIIAVVTVLLYRRKHNPGATMPGKRGSEMTNLGTPDRHDHTASEGSVDNIIYNTEDEGFVDNVIYNAGDDGTVDNVIYQGEDSTPNNPENAAESQYESVN</sequence>
<dbReference type="OrthoDB" id="8950604at2759"/>
<evidence type="ECO:0000259" key="5">
    <source>
        <dbReference type="PROSITE" id="PS50041"/>
    </source>
</evidence>
<dbReference type="EMBL" id="OV696689">
    <property type="protein sequence ID" value="CAH1263350.1"/>
    <property type="molecule type" value="Genomic_DNA"/>
</dbReference>
<keyword evidence="3" id="KW-1133">Transmembrane helix</keyword>
<keyword evidence="3" id="KW-0812">Transmembrane</keyword>
<dbReference type="Pfam" id="PF00059">
    <property type="entry name" value="Lectin_C"/>
    <property type="match status" value="4"/>
</dbReference>
<dbReference type="SUPFAM" id="SSF56436">
    <property type="entry name" value="C-type lectin-like"/>
    <property type="match status" value="4"/>
</dbReference>
<feature type="domain" description="C-type lectin" evidence="5">
    <location>
        <begin position="163"/>
        <end position="281"/>
    </location>
</feature>
<dbReference type="PROSITE" id="PS50041">
    <property type="entry name" value="C_TYPE_LECTIN_2"/>
    <property type="match status" value="4"/>
</dbReference>
<proteinExistence type="predicted"/>
<keyword evidence="3" id="KW-0472">Membrane</keyword>
<dbReference type="AlphaFoldDB" id="A0A8J9ZWF4"/>
<evidence type="ECO:0000313" key="7">
    <source>
        <dbReference type="Proteomes" id="UP000838412"/>
    </source>
</evidence>
<keyword evidence="4" id="KW-0732">Signal</keyword>
<organism evidence="6 7">
    <name type="scientific">Branchiostoma lanceolatum</name>
    <name type="common">Common lancelet</name>
    <name type="synonym">Amphioxus lanceolatum</name>
    <dbReference type="NCBI Taxonomy" id="7740"/>
    <lineage>
        <taxon>Eukaryota</taxon>
        <taxon>Metazoa</taxon>
        <taxon>Chordata</taxon>
        <taxon>Cephalochordata</taxon>
        <taxon>Leptocardii</taxon>
        <taxon>Amphioxiformes</taxon>
        <taxon>Branchiostomatidae</taxon>
        <taxon>Branchiostoma</taxon>
    </lineage>
</organism>
<evidence type="ECO:0000256" key="3">
    <source>
        <dbReference type="SAM" id="Phobius"/>
    </source>
</evidence>
<dbReference type="InterPro" id="IPR001304">
    <property type="entry name" value="C-type_lectin-like"/>
</dbReference>
<dbReference type="InterPro" id="IPR050801">
    <property type="entry name" value="Ca-Dep_Lectins_ImmuneDev"/>
</dbReference>
<feature type="compositionally biased region" description="Polar residues" evidence="2">
    <location>
        <begin position="696"/>
        <end position="715"/>
    </location>
</feature>
<protein>
    <submittedName>
        <fullName evidence="6">MRC1 protein</fullName>
    </submittedName>
</protein>
<feature type="domain" description="C-type lectin" evidence="5">
    <location>
        <begin position="428"/>
        <end position="540"/>
    </location>
</feature>
<keyword evidence="7" id="KW-1185">Reference proteome</keyword>
<evidence type="ECO:0000313" key="6">
    <source>
        <dbReference type="EMBL" id="CAH1263350.1"/>
    </source>
</evidence>
<evidence type="ECO:0000256" key="2">
    <source>
        <dbReference type="SAM" id="MobiDB-lite"/>
    </source>
</evidence>
<reference evidence="6" key="1">
    <citation type="submission" date="2022-01" db="EMBL/GenBank/DDBJ databases">
        <authorList>
            <person name="Braso-Vives M."/>
        </authorList>
    </citation>
    <scope>NUCLEOTIDE SEQUENCE</scope>
</reference>
<dbReference type="Gene3D" id="3.10.100.10">
    <property type="entry name" value="Mannose-Binding Protein A, subunit A"/>
    <property type="match status" value="4"/>
</dbReference>
<feature type="domain" description="C-type lectin" evidence="5">
    <location>
        <begin position="29"/>
        <end position="144"/>
    </location>
</feature>
<dbReference type="PROSITE" id="PS00615">
    <property type="entry name" value="C_TYPE_LECTIN_1"/>
    <property type="match status" value="1"/>
</dbReference>
<name>A0A8J9ZWF4_BRALA</name>
<feature type="region of interest" description="Disordered" evidence="2">
    <location>
        <begin position="632"/>
        <end position="660"/>
    </location>
</feature>
<dbReference type="InterPro" id="IPR016187">
    <property type="entry name" value="CTDL_fold"/>
</dbReference>
<feature type="signal peptide" evidence="4">
    <location>
        <begin position="1"/>
        <end position="20"/>
    </location>
</feature>